<protein>
    <submittedName>
        <fullName evidence="9">Prominin-1-A</fullName>
    </submittedName>
</protein>
<reference evidence="9" key="1">
    <citation type="journal article" date="2023" name="Front. Mar. Sci.">
        <title>A new Merluccius polli reference genome to investigate the effects of global change in West African waters.</title>
        <authorList>
            <person name="Mateo J.L."/>
            <person name="Blanco-Fernandez C."/>
            <person name="Garcia-Vazquez E."/>
            <person name="Machado-Schiaffino G."/>
        </authorList>
    </citation>
    <scope>NUCLEOTIDE SEQUENCE</scope>
    <source>
        <strain evidence="9">C29</strain>
        <tissue evidence="9">Fin</tissue>
    </source>
</reference>
<feature type="chain" id="PRO_5041319007" evidence="8">
    <location>
        <begin position="47"/>
        <end position="252"/>
    </location>
</feature>
<proteinExistence type="inferred from homology"/>
<dbReference type="Proteomes" id="UP001174136">
    <property type="component" value="Unassembled WGS sequence"/>
</dbReference>
<organism evidence="9 10">
    <name type="scientific">Merluccius polli</name>
    <name type="common">Benguela hake</name>
    <name type="synonym">Merluccius cadenati</name>
    <dbReference type="NCBI Taxonomy" id="89951"/>
    <lineage>
        <taxon>Eukaryota</taxon>
        <taxon>Metazoa</taxon>
        <taxon>Chordata</taxon>
        <taxon>Craniata</taxon>
        <taxon>Vertebrata</taxon>
        <taxon>Euteleostomi</taxon>
        <taxon>Actinopterygii</taxon>
        <taxon>Neopterygii</taxon>
        <taxon>Teleostei</taxon>
        <taxon>Neoteleostei</taxon>
        <taxon>Acanthomorphata</taxon>
        <taxon>Zeiogadaria</taxon>
        <taxon>Gadariae</taxon>
        <taxon>Gadiformes</taxon>
        <taxon>Gadoidei</taxon>
        <taxon>Merlucciidae</taxon>
        <taxon>Merluccius</taxon>
    </lineage>
</organism>
<comment type="subcellular location">
    <subcellularLocation>
        <location evidence="1">Cell projection</location>
        <location evidence="1">Microvillus membrane</location>
        <topology evidence="1">Multi-pass membrane protein</topology>
    </subcellularLocation>
</comment>
<keyword evidence="3 7" id="KW-0812">Transmembrane</keyword>
<evidence type="ECO:0000256" key="1">
    <source>
        <dbReference type="ARBA" id="ARBA00004475"/>
    </source>
</evidence>
<dbReference type="Pfam" id="PF05478">
    <property type="entry name" value="Prominin"/>
    <property type="match status" value="1"/>
</dbReference>
<evidence type="ECO:0000256" key="5">
    <source>
        <dbReference type="ARBA" id="ARBA00023136"/>
    </source>
</evidence>
<feature type="transmembrane region" description="Helical" evidence="7">
    <location>
        <begin position="126"/>
        <end position="154"/>
    </location>
</feature>
<name>A0AA47NRG3_MERPO</name>
<evidence type="ECO:0000313" key="9">
    <source>
        <dbReference type="EMBL" id="KAK0135621.1"/>
    </source>
</evidence>
<dbReference type="GO" id="GO:0031528">
    <property type="term" value="C:microvillus membrane"/>
    <property type="evidence" value="ECO:0007669"/>
    <property type="project" value="UniProtKB-SubCell"/>
</dbReference>
<keyword evidence="5 7" id="KW-0472">Membrane</keyword>
<sequence>MGTRAKDIGSVVIAVVMEGPWDPCGWARTRVLRAGLVLLLLESAVAQTAAPKVPCGKEVVSQNLSQPGYLDNPVVDTGAGFMSLLVQSFLNTVQPNPFPQALILLLTTDNVSDPATIKTFLRYETGFLVCVAIGVLYIVLMPLVGIFLACCRCCGNCGGKMYQKQTSSINCRRRAIYWTLFVTTVVLFAGNVCMFKSNEAFKVSVDSGQREIVKTIDNIQTYITNVPQGQRAARAKHHHATTAVAQPIYRHR</sequence>
<gene>
    <name evidence="9" type="primary">prom1a_1</name>
    <name evidence="9" type="ORF">N1851_028527</name>
</gene>
<evidence type="ECO:0000256" key="7">
    <source>
        <dbReference type="SAM" id="Phobius"/>
    </source>
</evidence>
<evidence type="ECO:0000256" key="3">
    <source>
        <dbReference type="ARBA" id="ARBA00022692"/>
    </source>
</evidence>
<keyword evidence="6" id="KW-0325">Glycoprotein</keyword>
<dbReference type="GO" id="GO:0015485">
    <property type="term" value="F:cholesterol binding"/>
    <property type="evidence" value="ECO:0007669"/>
    <property type="project" value="TreeGrafter"/>
</dbReference>
<dbReference type="GO" id="GO:0016324">
    <property type="term" value="C:apical plasma membrane"/>
    <property type="evidence" value="ECO:0007669"/>
    <property type="project" value="TreeGrafter"/>
</dbReference>
<dbReference type="AlphaFoldDB" id="A0AA47NRG3"/>
<evidence type="ECO:0000256" key="8">
    <source>
        <dbReference type="SAM" id="SignalP"/>
    </source>
</evidence>
<evidence type="ECO:0000256" key="4">
    <source>
        <dbReference type="ARBA" id="ARBA00022989"/>
    </source>
</evidence>
<accession>A0AA47NRG3</accession>
<keyword evidence="8" id="KW-0732">Signal</keyword>
<evidence type="ECO:0000313" key="10">
    <source>
        <dbReference type="Proteomes" id="UP001174136"/>
    </source>
</evidence>
<comment type="similarity">
    <text evidence="2">Belongs to the prominin family.</text>
</comment>
<dbReference type="PANTHER" id="PTHR22730:SF4">
    <property type="entry name" value="PROMININ-1-A-LIKE"/>
    <property type="match status" value="1"/>
</dbReference>
<dbReference type="GO" id="GO:0071914">
    <property type="term" value="C:prominosome"/>
    <property type="evidence" value="ECO:0007669"/>
    <property type="project" value="TreeGrafter"/>
</dbReference>
<dbReference type="EMBL" id="JAOPHQ010005415">
    <property type="protein sequence ID" value="KAK0135621.1"/>
    <property type="molecule type" value="Genomic_DNA"/>
</dbReference>
<comment type="caution">
    <text evidence="9">The sequence shown here is derived from an EMBL/GenBank/DDBJ whole genome shotgun (WGS) entry which is preliminary data.</text>
</comment>
<keyword evidence="4 7" id="KW-1133">Transmembrane helix</keyword>
<feature type="signal peptide" evidence="8">
    <location>
        <begin position="1"/>
        <end position="46"/>
    </location>
</feature>
<evidence type="ECO:0000256" key="6">
    <source>
        <dbReference type="ARBA" id="ARBA00023180"/>
    </source>
</evidence>
<dbReference type="GO" id="GO:0005929">
    <property type="term" value="C:cilium"/>
    <property type="evidence" value="ECO:0007669"/>
    <property type="project" value="TreeGrafter"/>
</dbReference>
<dbReference type="PANTHER" id="PTHR22730">
    <property type="entry name" value="PROMININ PROM PROTEIN"/>
    <property type="match status" value="1"/>
</dbReference>
<dbReference type="InterPro" id="IPR008795">
    <property type="entry name" value="Prominin"/>
</dbReference>
<feature type="transmembrane region" description="Helical" evidence="7">
    <location>
        <begin position="175"/>
        <end position="192"/>
    </location>
</feature>
<keyword evidence="10" id="KW-1185">Reference proteome</keyword>
<dbReference type="GO" id="GO:0009986">
    <property type="term" value="C:cell surface"/>
    <property type="evidence" value="ECO:0007669"/>
    <property type="project" value="TreeGrafter"/>
</dbReference>
<evidence type="ECO:0000256" key="2">
    <source>
        <dbReference type="ARBA" id="ARBA00006058"/>
    </source>
</evidence>